<dbReference type="Proteomes" id="UP000034681">
    <property type="component" value="Unassembled WGS sequence"/>
</dbReference>
<dbReference type="EMBL" id="AJTX02000007">
    <property type="protein sequence ID" value="KKI98599.1"/>
    <property type="molecule type" value="Genomic_DNA"/>
</dbReference>
<gene>
    <name evidence="1" type="ORF">PROH_17065</name>
</gene>
<organism evidence="1 2">
    <name type="scientific">Prochlorothrix hollandica PCC 9006 = CALU 1027</name>
    <dbReference type="NCBI Taxonomy" id="317619"/>
    <lineage>
        <taxon>Bacteria</taxon>
        <taxon>Bacillati</taxon>
        <taxon>Cyanobacteriota</taxon>
        <taxon>Cyanophyceae</taxon>
        <taxon>Prochlorotrichales</taxon>
        <taxon>Prochlorotrichaceae</taxon>
        <taxon>Prochlorothrix</taxon>
    </lineage>
</organism>
<dbReference type="AlphaFoldDB" id="A0A0M2PQV4"/>
<evidence type="ECO:0000313" key="2">
    <source>
        <dbReference type="Proteomes" id="UP000034681"/>
    </source>
</evidence>
<dbReference type="eggNOG" id="ENOG5033ADJ">
    <property type="taxonomic scope" value="Bacteria"/>
</dbReference>
<sequence length="130" mass="14543">MILRQCRYLPCTPFLFTPIAAVLPTVLYESHLKTFKFWFADAVQDGTHHNNELFCRLVTYDLSDRGPAYQLGCRLGQQGYMLLLTVTPTDCSLWGGLREPITHAVLTGAMELELTGSVLPTIVTPVPNDE</sequence>
<comment type="caution">
    <text evidence="1">The sequence shown here is derived from an EMBL/GenBank/DDBJ whole genome shotgun (WGS) entry which is preliminary data.</text>
</comment>
<evidence type="ECO:0000313" key="1">
    <source>
        <dbReference type="EMBL" id="KKI98599.1"/>
    </source>
</evidence>
<protein>
    <submittedName>
        <fullName evidence="1">Uncharacterized protein</fullName>
    </submittedName>
</protein>
<name>A0A0M2PQV4_PROHO</name>
<proteinExistence type="predicted"/>
<reference evidence="1" key="1">
    <citation type="submission" date="2012-04" db="EMBL/GenBank/DDBJ databases">
        <authorList>
            <person name="Borisov I.G."/>
            <person name="Ivanikova N.V."/>
            <person name="Pinevich A.V."/>
        </authorList>
    </citation>
    <scope>NUCLEOTIDE SEQUENCE</scope>
    <source>
        <strain evidence="1">CALU 1027</strain>
    </source>
</reference>
<keyword evidence="2" id="KW-1185">Reference proteome</keyword>
<dbReference type="STRING" id="317619.GCA_000332315_01504"/>
<accession>A0A0M2PQV4</accession>